<sequence>MRGGIQKVWLLSLLCVVISSQIVAALRDYYEVLSVKRTASDREIKTAYRKIARAIHPDKHPEKASEFMELSEAYQVLSDAELRTIYDQQGAEAAKQRQAQNNNGQRTGDPMDLFRQFFGGGGASDDTPKGPQQTYNAELALSDVYTGRTFSLDHTRPIICPTCYGSGAESRKDIHTCTTCRGQGVQIVRQQLMPGFTTNMQVPCQACGGKGKTIQKVCPRCHGEKTIMDTTEIDVDVEAGTREGQEYLFEGMAQQSPDFEPGDVLVTVHTKTEPGDYRRIGHNLYYTFPISLKDALFGFEIELQHYDGHTFSLRRDKPTQPNFVHRIPNEGMPIPEAEREQRQGKAFGDMFVTYQVIIPQLDNKKARAVAEALGVDVQNAHTDL</sequence>
<dbReference type="Pfam" id="PF00226">
    <property type="entry name" value="DnaJ"/>
    <property type="match status" value="1"/>
</dbReference>
<protein>
    <submittedName>
        <fullName evidence="11">DnaJ- protein scj1</fullName>
    </submittedName>
</protein>
<evidence type="ECO:0000259" key="10">
    <source>
        <dbReference type="PROSITE" id="PS51188"/>
    </source>
</evidence>
<dbReference type="SUPFAM" id="SSF57938">
    <property type="entry name" value="DnaJ/Hsp40 cysteine-rich domain"/>
    <property type="match status" value="1"/>
</dbReference>
<keyword evidence="8" id="KW-0732">Signal</keyword>
<dbReference type="Proteomes" id="UP001214628">
    <property type="component" value="Chromosome 7"/>
</dbReference>
<dbReference type="PROSITE" id="PS50076">
    <property type="entry name" value="DNAJ_2"/>
    <property type="match status" value="1"/>
</dbReference>
<dbReference type="GO" id="GO:0008270">
    <property type="term" value="F:zinc ion binding"/>
    <property type="evidence" value="ECO:0007669"/>
    <property type="project" value="UniProtKB-KW"/>
</dbReference>
<evidence type="ECO:0000256" key="4">
    <source>
        <dbReference type="ARBA" id="ARBA00022833"/>
    </source>
</evidence>
<dbReference type="CDD" id="cd10747">
    <property type="entry name" value="DnaJ_C"/>
    <property type="match status" value="1"/>
</dbReference>
<dbReference type="SMART" id="SM00271">
    <property type="entry name" value="DnaJ"/>
    <property type="match status" value="1"/>
</dbReference>
<dbReference type="PRINTS" id="PR00625">
    <property type="entry name" value="JDOMAIN"/>
</dbReference>
<dbReference type="Pfam" id="PF00684">
    <property type="entry name" value="DnaJ_CXXCXGXG"/>
    <property type="match status" value="1"/>
</dbReference>
<feature type="zinc finger region" description="CR-type" evidence="6">
    <location>
        <begin position="147"/>
        <end position="230"/>
    </location>
</feature>
<dbReference type="InterPro" id="IPR036410">
    <property type="entry name" value="HSP_DnaJ_Cys-rich_dom_sf"/>
</dbReference>
<dbReference type="InterPro" id="IPR018253">
    <property type="entry name" value="DnaJ_domain_CS"/>
</dbReference>
<dbReference type="PANTHER" id="PTHR43888">
    <property type="entry name" value="DNAJ-LIKE-2, ISOFORM A-RELATED"/>
    <property type="match status" value="1"/>
</dbReference>
<gene>
    <name evidence="11" type="primary">SCJ1</name>
    <name evidence="11" type="ORF">MPSI1_003840</name>
</gene>
<dbReference type="InterPro" id="IPR001623">
    <property type="entry name" value="DnaJ_domain"/>
</dbReference>
<evidence type="ECO:0000313" key="12">
    <source>
        <dbReference type="Proteomes" id="UP001214628"/>
    </source>
</evidence>
<dbReference type="InterPro" id="IPR044713">
    <property type="entry name" value="DNJA1/2-like"/>
</dbReference>
<dbReference type="GO" id="GO:0051082">
    <property type="term" value="F:unfolded protein binding"/>
    <property type="evidence" value="ECO:0007669"/>
    <property type="project" value="InterPro"/>
</dbReference>
<dbReference type="InterPro" id="IPR036869">
    <property type="entry name" value="J_dom_sf"/>
</dbReference>
<dbReference type="Gene3D" id="1.10.287.110">
    <property type="entry name" value="DnaJ domain"/>
    <property type="match status" value="1"/>
</dbReference>
<feature type="domain" description="J" evidence="9">
    <location>
        <begin position="28"/>
        <end position="90"/>
    </location>
</feature>
<organism evidence="11 12">
    <name type="scientific">Malassezia psittaci</name>
    <dbReference type="NCBI Taxonomy" id="1821823"/>
    <lineage>
        <taxon>Eukaryota</taxon>
        <taxon>Fungi</taxon>
        <taxon>Dikarya</taxon>
        <taxon>Basidiomycota</taxon>
        <taxon>Ustilaginomycotina</taxon>
        <taxon>Malasseziomycetes</taxon>
        <taxon>Malasseziales</taxon>
        <taxon>Malasseziaceae</taxon>
        <taxon>Malassezia</taxon>
    </lineage>
</organism>
<dbReference type="Gene3D" id="2.10.230.10">
    <property type="entry name" value="Heat shock protein DnaJ, cysteine-rich domain"/>
    <property type="match status" value="1"/>
</dbReference>
<proteinExistence type="predicted"/>
<evidence type="ECO:0000256" key="1">
    <source>
        <dbReference type="ARBA" id="ARBA00022723"/>
    </source>
</evidence>
<feature type="chain" id="PRO_5042209921" evidence="8">
    <location>
        <begin position="26"/>
        <end position="384"/>
    </location>
</feature>
<feature type="domain" description="CR-type" evidence="10">
    <location>
        <begin position="147"/>
        <end position="230"/>
    </location>
</feature>
<keyword evidence="3 6" id="KW-0863">Zinc-finger</keyword>
<keyword evidence="1 6" id="KW-0479">Metal-binding</keyword>
<dbReference type="SUPFAM" id="SSF46565">
    <property type="entry name" value="Chaperone J-domain"/>
    <property type="match status" value="1"/>
</dbReference>
<dbReference type="EMBL" id="CP118381">
    <property type="protein sequence ID" value="WFD45162.1"/>
    <property type="molecule type" value="Genomic_DNA"/>
</dbReference>
<evidence type="ECO:0000256" key="3">
    <source>
        <dbReference type="ARBA" id="ARBA00022771"/>
    </source>
</evidence>
<accession>A0AAF0JFK0</accession>
<keyword evidence="2" id="KW-0677">Repeat</keyword>
<dbReference type="Pfam" id="PF01556">
    <property type="entry name" value="DnaJ_C"/>
    <property type="match status" value="1"/>
</dbReference>
<evidence type="ECO:0000256" key="7">
    <source>
        <dbReference type="SAM" id="MobiDB-lite"/>
    </source>
</evidence>
<keyword evidence="12" id="KW-1185">Reference proteome</keyword>
<dbReference type="InterPro" id="IPR008971">
    <property type="entry name" value="HSP40/DnaJ_pept-bd"/>
</dbReference>
<dbReference type="AlphaFoldDB" id="A0AAF0JFK0"/>
<evidence type="ECO:0000256" key="8">
    <source>
        <dbReference type="SAM" id="SignalP"/>
    </source>
</evidence>
<feature type="compositionally biased region" description="Polar residues" evidence="7">
    <location>
        <begin position="97"/>
        <end position="106"/>
    </location>
</feature>
<dbReference type="InterPro" id="IPR002939">
    <property type="entry name" value="DnaJ_C"/>
</dbReference>
<dbReference type="CDD" id="cd06257">
    <property type="entry name" value="DnaJ"/>
    <property type="match status" value="1"/>
</dbReference>
<dbReference type="PROSITE" id="PS00636">
    <property type="entry name" value="DNAJ_1"/>
    <property type="match status" value="1"/>
</dbReference>
<keyword evidence="4 6" id="KW-0862">Zinc</keyword>
<dbReference type="FunFam" id="2.10.230.10:FF:000002">
    <property type="entry name" value="Molecular chaperone DnaJ"/>
    <property type="match status" value="1"/>
</dbReference>
<dbReference type="Gene3D" id="2.60.260.20">
    <property type="entry name" value="Urease metallochaperone UreE, N-terminal domain"/>
    <property type="match status" value="2"/>
</dbReference>
<feature type="signal peptide" evidence="8">
    <location>
        <begin position="1"/>
        <end position="25"/>
    </location>
</feature>
<dbReference type="PROSITE" id="PS51188">
    <property type="entry name" value="ZF_CR"/>
    <property type="match status" value="1"/>
</dbReference>
<reference evidence="11" key="1">
    <citation type="submission" date="2023-02" db="EMBL/GenBank/DDBJ databases">
        <title>Mating type loci evolution in Malassezia.</title>
        <authorList>
            <person name="Coelho M.A."/>
        </authorList>
    </citation>
    <scope>NUCLEOTIDE SEQUENCE</scope>
    <source>
        <strain evidence="11">CBS 14136</strain>
    </source>
</reference>
<evidence type="ECO:0000256" key="5">
    <source>
        <dbReference type="ARBA" id="ARBA00023186"/>
    </source>
</evidence>
<evidence type="ECO:0000259" key="9">
    <source>
        <dbReference type="PROSITE" id="PS50076"/>
    </source>
</evidence>
<dbReference type="InterPro" id="IPR001305">
    <property type="entry name" value="HSP_DnaJ_Cys-rich_dom"/>
</dbReference>
<name>A0AAF0JFK0_9BASI</name>
<dbReference type="SUPFAM" id="SSF49493">
    <property type="entry name" value="HSP40/DnaJ peptide-binding domain"/>
    <property type="match status" value="2"/>
</dbReference>
<dbReference type="GO" id="GO:0006457">
    <property type="term" value="P:protein folding"/>
    <property type="evidence" value="ECO:0007669"/>
    <property type="project" value="InterPro"/>
</dbReference>
<dbReference type="CDD" id="cd10719">
    <property type="entry name" value="DnaJ_zf"/>
    <property type="match status" value="1"/>
</dbReference>
<feature type="region of interest" description="Disordered" evidence="7">
    <location>
        <begin position="89"/>
        <end position="132"/>
    </location>
</feature>
<evidence type="ECO:0000313" key="11">
    <source>
        <dbReference type="EMBL" id="WFD45162.1"/>
    </source>
</evidence>
<dbReference type="GO" id="GO:0030544">
    <property type="term" value="F:Hsp70 protein binding"/>
    <property type="evidence" value="ECO:0007669"/>
    <property type="project" value="InterPro"/>
</dbReference>
<keyword evidence="5" id="KW-0143">Chaperone</keyword>
<evidence type="ECO:0000256" key="6">
    <source>
        <dbReference type="PROSITE-ProRule" id="PRU00546"/>
    </source>
</evidence>
<evidence type="ECO:0000256" key="2">
    <source>
        <dbReference type="ARBA" id="ARBA00022737"/>
    </source>
</evidence>